<evidence type="ECO:0000259" key="8">
    <source>
        <dbReference type="Pfam" id="PF00588"/>
    </source>
</evidence>
<dbReference type="InterPro" id="IPR033671">
    <property type="entry name" value="TrmH"/>
</dbReference>
<evidence type="ECO:0000256" key="7">
    <source>
        <dbReference type="HAMAP-Rule" id="MF_02060"/>
    </source>
</evidence>
<dbReference type="InterPro" id="IPR001537">
    <property type="entry name" value="SpoU_MeTrfase"/>
</dbReference>
<name>A0A1V6LTD6_9FLAO</name>
<comment type="caution">
    <text evidence="9">The sequence shown here is derived from an EMBL/GenBank/DDBJ whole genome shotgun (WGS) entry which is preliminary data.</text>
</comment>
<feature type="binding site" evidence="7">
    <location>
        <position position="161"/>
    </location>
    <ligand>
        <name>S-adenosyl-L-methionine</name>
        <dbReference type="ChEBI" id="CHEBI:59789"/>
    </ligand>
</feature>
<keyword evidence="2 7" id="KW-0489">Methyltransferase</keyword>
<dbReference type="InterPro" id="IPR029026">
    <property type="entry name" value="tRNA_m1G_MTases_N"/>
</dbReference>
<evidence type="ECO:0000256" key="5">
    <source>
        <dbReference type="ARBA" id="ARBA00022694"/>
    </source>
</evidence>
<protein>
    <recommendedName>
        <fullName evidence="7">tRNA (guanosine(18)-2'-O)-methyltransferase</fullName>
        <ecNumber evidence="7">2.1.1.34</ecNumber>
    </recommendedName>
    <alternativeName>
        <fullName evidence="7">tRNA [Gm18] methyltransferase</fullName>
    </alternativeName>
</protein>
<keyword evidence="4 7" id="KW-0949">S-adenosyl-L-methionine</keyword>
<dbReference type="Pfam" id="PF00588">
    <property type="entry name" value="SpoU_methylase"/>
    <property type="match status" value="1"/>
</dbReference>
<keyword evidence="1 7" id="KW-0820">tRNA-binding</keyword>
<feature type="binding site" evidence="7">
    <location>
        <position position="152"/>
    </location>
    <ligand>
        <name>S-adenosyl-L-methionine</name>
        <dbReference type="ChEBI" id="CHEBI:59789"/>
    </ligand>
</feature>
<dbReference type="PANTHER" id="PTHR43453:SF1">
    <property type="entry name" value="TRNA_RRNA METHYLTRANSFERASE SPOU TYPE DOMAIN-CONTAINING PROTEIN"/>
    <property type="match status" value="1"/>
</dbReference>
<dbReference type="EMBL" id="MTBC01000003">
    <property type="protein sequence ID" value="OQD43445.1"/>
    <property type="molecule type" value="Genomic_DNA"/>
</dbReference>
<dbReference type="OrthoDB" id="9785673at2"/>
<dbReference type="HAMAP" id="MF_02060">
    <property type="entry name" value="tRNA_methyltr_TrmH"/>
    <property type="match status" value="1"/>
</dbReference>
<keyword evidence="10" id="KW-1185">Reference proteome</keyword>
<keyword evidence="5 7" id="KW-0819">tRNA processing</keyword>
<dbReference type="InterPro" id="IPR029028">
    <property type="entry name" value="Alpha/beta_knot_MTases"/>
</dbReference>
<evidence type="ECO:0000313" key="10">
    <source>
        <dbReference type="Proteomes" id="UP000191680"/>
    </source>
</evidence>
<dbReference type="EC" id="2.1.1.34" evidence="7"/>
<comment type="caution">
    <text evidence="7">Lacks conserved residue(s) required for the propagation of feature annotation.</text>
</comment>
<evidence type="ECO:0000256" key="4">
    <source>
        <dbReference type="ARBA" id="ARBA00022691"/>
    </source>
</evidence>
<accession>A0A1V6LTD6</accession>
<keyword evidence="6 7" id="KW-0694">RNA-binding</keyword>
<dbReference type="PANTHER" id="PTHR43453">
    <property type="entry name" value="RRNA METHYLASE-LIKE"/>
    <property type="match status" value="1"/>
</dbReference>
<gene>
    <name evidence="7" type="primary">trmH</name>
    <name evidence="9" type="ORF">BUL40_06340</name>
</gene>
<evidence type="ECO:0000256" key="2">
    <source>
        <dbReference type="ARBA" id="ARBA00022603"/>
    </source>
</evidence>
<dbReference type="AlphaFoldDB" id="A0A1V6LTD6"/>
<comment type="function">
    <text evidence="7">Catalyzes the 2'-O methylation of guanosine at position 18 in tRNA.</text>
</comment>
<comment type="similarity">
    <text evidence="7">Belongs to the class IV-like SAM-binding methyltransferase superfamily. RNA methyltransferase TrmH family.</text>
</comment>
<dbReference type="GO" id="GO:0002938">
    <property type="term" value="P:tRNA guanine ribose methylation"/>
    <property type="evidence" value="ECO:0007669"/>
    <property type="project" value="UniProtKB-UniRule"/>
</dbReference>
<evidence type="ECO:0000256" key="1">
    <source>
        <dbReference type="ARBA" id="ARBA00022555"/>
    </source>
</evidence>
<dbReference type="SUPFAM" id="SSF75217">
    <property type="entry name" value="alpha/beta knot"/>
    <property type="match status" value="1"/>
</dbReference>
<comment type="catalytic activity">
    <reaction evidence="7">
        <text>guanosine(18) in tRNA + S-adenosyl-L-methionine = 2'-O-methylguanosine(18) in tRNA + S-adenosyl-L-homocysteine + H(+)</text>
        <dbReference type="Rhea" id="RHEA:20077"/>
        <dbReference type="Rhea" id="RHEA-COMP:10190"/>
        <dbReference type="Rhea" id="RHEA-COMP:10192"/>
        <dbReference type="ChEBI" id="CHEBI:15378"/>
        <dbReference type="ChEBI" id="CHEBI:57856"/>
        <dbReference type="ChEBI" id="CHEBI:59789"/>
        <dbReference type="ChEBI" id="CHEBI:74269"/>
        <dbReference type="ChEBI" id="CHEBI:74445"/>
        <dbReference type="EC" id="2.1.1.34"/>
    </reaction>
</comment>
<evidence type="ECO:0000313" key="9">
    <source>
        <dbReference type="EMBL" id="OQD43445.1"/>
    </source>
</evidence>
<evidence type="ECO:0000256" key="3">
    <source>
        <dbReference type="ARBA" id="ARBA00022679"/>
    </source>
</evidence>
<keyword evidence="3 7" id="KW-0808">Transferase</keyword>
<feature type="binding site" evidence="7">
    <location>
        <position position="109"/>
    </location>
    <ligand>
        <name>S-adenosyl-L-methionine</name>
        <dbReference type="ChEBI" id="CHEBI:59789"/>
    </ligand>
</feature>
<sequence length="218" mass="25042">MFNFDLLAYLESYLTEERKVRFLEILSNRTNYLTVAIEDVYQLHNTSAVIRSCDAFGVQTVHVVEDRFGKRLDKNIAMGAQQWVDVERYANTKDCITQLKQKGYQIWATTPHGNCVDLPDFNFTQKTALFFGTERTGLSQEVLDQADGFLKVPMVGFSESLNVSVCAAILVQVLADKLRRSDMPWQLSAQELLDKRLDWSKKSIKSVDLIIDRYLKDK</sequence>
<dbReference type="GO" id="GO:0141100">
    <property type="term" value="F:tRNA (guanine(18)-2'-O)-methyltransferase activity"/>
    <property type="evidence" value="ECO:0007669"/>
    <property type="project" value="UniProtKB-UniRule"/>
</dbReference>
<proteinExistence type="inferred from homology"/>
<feature type="domain" description="tRNA/rRNA methyltransferase SpoU type" evidence="8">
    <location>
        <begin position="33"/>
        <end position="171"/>
    </location>
</feature>
<evidence type="ECO:0000256" key="6">
    <source>
        <dbReference type="ARBA" id="ARBA00022884"/>
    </source>
</evidence>
<reference evidence="9 10" key="1">
    <citation type="submission" date="2016-12" db="EMBL/GenBank/DDBJ databases">
        <authorList>
            <person name="Song W.-J."/>
            <person name="Kurnit D.M."/>
        </authorList>
    </citation>
    <scope>NUCLEOTIDE SEQUENCE [LARGE SCALE GENOMIC DNA]</scope>
    <source>
        <strain evidence="9 10">HSG9</strain>
    </source>
</reference>
<dbReference type="RefSeq" id="WP_010517922.1">
    <property type="nucleotide sequence ID" value="NZ_AFOE01000016.1"/>
</dbReference>
<dbReference type="GO" id="GO:0000049">
    <property type="term" value="F:tRNA binding"/>
    <property type="evidence" value="ECO:0007669"/>
    <property type="project" value="UniProtKB-UniRule"/>
</dbReference>
<dbReference type="CDD" id="cd18092">
    <property type="entry name" value="SpoU-like_TrmH"/>
    <property type="match status" value="1"/>
</dbReference>
<dbReference type="Proteomes" id="UP000191680">
    <property type="component" value="Unassembled WGS sequence"/>
</dbReference>
<dbReference type="Gene3D" id="3.40.1280.10">
    <property type="match status" value="1"/>
</dbReference>
<organism evidence="9 10">
    <name type="scientific">Croceivirga radicis</name>
    <dbReference type="NCBI Taxonomy" id="1929488"/>
    <lineage>
        <taxon>Bacteria</taxon>
        <taxon>Pseudomonadati</taxon>
        <taxon>Bacteroidota</taxon>
        <taxon>Flavobacteriia</taxon>
        <taxon>Flavobacteriales</taxon>
        <taxon>Flavobacteriaceae</taxon>
        <taxon>Croceivirga</taxon>
    </lineage>
</organism>